<dbReference type="AlphaFoldDB" id="A0AAW0ZF13"/>
<organism evidence="2 3">
    <name type="scientific">Tetragonisca angustula</name>
    <dbReference type="NCBI Taxonomy" id="166442"/>
    <lineage>
        <taxon>Eukaryota</taxon>
        <taxon>Metazoa</taxon>
        <taxon>Ecdysozoa</taxon>
        <taxon>Arthropoda</taxon>
        <taxon>Hexapoda</taxon>
        <taxon>Insecta</taxon>
        <taxon>Pterygota</taxon>
        <taxon>Neoptera</taxon>
        <taxon>Endopterygota</taxon>
        <taxon>Hymenoptera</taxon>
        <taxon>Apocrita</taxon>
        <taxon>Aculeata</taxon>
        <taxon>Apoidea</taxon>
        <taxon>Anthophila</taxon>
        <taxon>Apidae</taxon>
        <taxon>Tetragonisca</taxon>
    </lineage>
</organism>
<evidence type="ECO:0000256" key="1">
    <source>
        <dbReference type="SAM" id="MobiDB-lite"/>
    </source>
</evidence>
<evidence type="ECO:0008006" key="4">
    <source>
        <dbReference type="Google" id="ProtNLM"/>
    </source>
</evidence>
<reference evidence="2 3" key="1">
    <citation type="submission" date="2024-05" db="EMBL/GenBank/DDBJ databases">
        <title>The nuclear and mitochondrial genome assemblies of Tetragonisca angustula (Apidae: Meliponini), a tiny yet remarkable pollinator in the Neotropics.</title>
        <authorList>
            <person name="Ferrari R."/>
            <person name="Ricardo P.C."/>
            <person name="Dias F.C."/>
            <person name="Araujo N.S."/>
            <person name="Soares D.O."/>
            <person name="Zhou Q.-S."/>
            <person name="Zhu C.-D."/>
            <person name="Coutinho L."/>
            <person name="Airas M.C."/>
            <person name="Batista T.M."/>
        </authorList>
    </citation>
    <scope>NUCLEOTIDE SEQUENCE [LARGE SCALE GENOMIC DNA]</scope>
    <source>
        <strain evidence="2">ASF017062</strain>
        <tissue evidence="2">Abdomen</tissue>
    </source>
</reference>
<proteinExistence type="predicted"/>
<dbReference type="Proteomes" id="UP001432146">
    <property type="component" value="Unassembled WGS sequence"/>
</dbReference>
<evidence type="ECO:0000313" key="2">
    <source>
        <dbReference type="EMBL" id="KAK9296151.1"/>
    </source>
</evidence>
<accession>A0AAW0ZF13</accession>
<keyword evidence="3" id="KW-1185">Reference proteome</keyword>
<feature type="region of interest" description="Disordered" evidence="1">
    <location>
        <begin position="16"/>
        <end position="37"/>
    </location>
</feature>
<name>A0AAW0ZF13_9HYME</name>
<comment type="caution">
    <text evidence="2">The sequence shown here is derived from an EMBL/GenBank/DDBJ whole genome shotgun (WGS) entry which is preliminary data.</text>
</comment>
<gene>
    <name evidence="2" type="ORF">QLX08_009754</name>
</gene>
<sequence length="99" mass="10820">MLSIGRPRVVVAAATPVKTALGPSPDANNSREPRASNWMPGHSRHAFVAFAYDLWHALSTIFPPWLWRTHPGNSFPRPKPPGLRSRCFGNGWAGGGDSF</sequence>
<dbReference type="EMBL" id="JAWNGG020000223">
    <property type="protein sequence ID" value="KAK9296151.1"/>
    <property type="molecule type" value="Genomic_DNA"/>
</dbReference>
<evidence type="ECO:0000313" key="3">
    <source>
        <dbReference type="Proteomes" id="UP001432146"/>
    </source>
</evidence>
<protein>
    <recommendedName>
        <fullName evidence="4">Secreted protein</fullName>
    </recommendedName>
</protein>